<dbReference type="RefSeq" id="WP_066731053.1">
    <property type="nucleotide sequence ID" value="NZ_JAJCIQ010000004.1"/>
</dbReference>
<gene>
    <name evidence="2" type="ORF">LIZ65_12090</name>
</gene>
<dbReference type="NCBIfam" id="NF038403">
    <property type="entry name" value="perm_prefix_1"/>
    <property type="match status" value="1"/>
</dbReference>
<keyword evidence="3" id="KW-1185">Reference proteome</keyword>
<dbReference type="Proteomes" id="UP001299546">
    <property type="component" value="Unassembled WGS sequence"/>
</dbReference>
<evidence type="ECO:0000313" key="2">
    <source>
        <dbReference type="EMBL" id="MCB7388027.1"/>
    </source>
</evidence>
<feature type="transmembrane region" description="Helical" evidence="1">
    <location>
        <begin position="122"/>
        <end position="140"/>
    </location>
</feature>
<organism evidence="2 3">
    <name type="scientific">Bariatricus massiliensis</name>
    <dbReference type="NCBI Taxonomy" id="1745713"/>
    <lineage>
        <taxon>Bacteria</taxon>
        <taxon>Bacillati</taxon>
        <taxon>Bacillota</taxon>
        <taxon>Clostridia</taxon>
        <taxon>Lachnospirales</taxon>
        <taxon>Lachnospiraceae</taxon>
        <taxon>Bariatricus</taxon>
    </lineage>
</organism>
<dbReference type="InterPro" id="IPR047928">
    <property type="entry name" value="Perm_prefix_1"/>
</dbReference>
<keyword evidence="1" id="KW-0472">Membrane</keyword>
<dbReference type="EMBL" id="JAJCIS010000008">
    <property type="protein sequence ID" value="MCB7388027.1"/>
    <property type="molecule type" value="Genomic_DNA"/>
</dbReference>
<name>A0ABS8DHW9_9FIRM</name>
<feature type="transmembrane region" description="Helical" evidence="1">
    <location>
        <begin position="90"/>
        <end position="110"/>
    </location>
</feature>
<reference evidence="2 3" key="1">
    <citation type="submission" date="2021-10" db="EMBL/GenBank/DDBJ databases">
        <title>Collection of gut derived symbiotic bacterial strains cultured from healthy donors.</title>
        <authorList>
            <person name="Lin H."/>
            <person name="Littmann E."/>
            <person name="Kohout C."/>
            <person name="Pamer E.G."/>
        </authorList>
    </citation>
    <scope>NUCLEOTIDE SEQUENCE [LARGE SCALE GENOMIC DNA]</scope>
    <source>
        <strain evidence="2 3">DFI.1.165</strain>
    </source>
</reference>
<keyword evidence="1" id="KW-1133">Transmembrane helix</keyword>
<proteinExistence type="predicted"/>
<comment type="caution">
    <text evidence="2">The sequence shown here is derived from an EMBL/GenBank/DDBJ whole genome shotgun (WGS) entry which is preliminary data.</text>
</comment>
<accession>A0ABS8DHW9</accession>
<protein>
    <submittedName>
        <fullName evidence="2">Permease prefix domain 1-containing protein</fullName>
    </submittedName>
</protein>
<sequence length="225" mass="25513">MEDKLRMYMDDLFCEVKPSRKSVELKEEILQNLTDKYNDLLTEGKSADAAYNIAIASIGDTEELLGGLKDSGMYSTVTSEEIERGRRKSAMLTAIAVALYIVSILPPVLLSDTIFGDNVAPAMMFTMIAIATGLIVYGHMSRPRYRKADDSIVEEFKEWQYQTDSDKRAYKAIISAMWSITLVIYFIVSFMTMAWYITWVIFLIGCAVQEIMKAVFELKRRGGNE</sequence>
<keyword evidence="1" id="KW-0812">Transmembrane</keyword>
<evidence type="ECO:0000313" key="3">
    <source>
        <dbReference type="Proteomes" id="UP001299546"/>
    </source>
</evidence>
<evidence type="ECO:0000256" key="1">
    <source>
        <dbReference type="SAM" id="Phobius"/>
    </source>
</evidence>